<evidence type="ECO:0000313" key="3">
    <source>
        <dbReference type="Proteomes" id="UP001465153"/>
    </source>
</evidence>
<evidence type="ECO:0000313" key="2">
    <source>
        <dbReference type="EMBL" id="GAA6166749.1"/>
    </source>
</evidence>
<gene>
    <name evidence="2" type="ORF">NBRC116591_05590</name>
</gene>
<dbReference type="RefSeq" id="WP_233087269.1">
    <property type="nucleotide sequence ID" value="NZ_BAABWN010000002.1"/>
</dbReference>
<dbReference type="Proteomes" id="UP001465153">
    <property type="component" value="Unassembled WGS sequence"/>
</dbReference>
<dbReference type="InterPro" id="IPR029056">
    <property type="entry name" value="Ribokinase-like"/>
</dbReference>
<reference evidence="2 3" key="1">
    <citation type="submission" date="2024-04" db="EMBL/GenBank/DDBJ databases">
        <title>Draft genome sequence of Sessilibacter corallicola NBRC 116591.</title>
        <authorList>
            <person name="Miyakawa T."/>
            <person name="Kusuya Y."/>
            <person name="Miura T."/>
        </authorList>
    </citation>
    <scope>NUCLEOTIDE SEQUENCE [LARGE SCALE GENOMIC DNA]</scope>
    <source>
        <strain evidence="2 3">KU-00831-HH</strain>
    </source>
</reference>
<dbReference type="InterPro" id="IPR013749">
    <property type="entry name" value="PM/HMP-P_kinase-1"/>
</dbReference>
<dbReference type="SUPFAM" id="SSF53613">
    <property type="entry name" value="Ribokinase-like"/>
    <property type="match status" value="1"/>
</dbReference>
<keyword evidence="2" id="KW-0418">Kinase</keyword>
<comment type="caution">
    <text evidence="2">The sequence shown here is derived from an EMBL/GenBank/DDBJ whole genome shotgun (WGS) entry which is preliminary data.</text>
</comment>
<feature type="domain" description="Pyridoxamine kinase/Phosphomethylpyrimidine kinase" evidence="1">
    <location>
        <begin position="19"/>
        <end position="256"/>
    </location>
</feature>
<sequence length="271" mass="29643">MIKHSTPKIPVILCLNCHDPSGFGGIQADIETGSSLGCQTLTVLTGALVKDTREIKKLVPSSPELVIDQIRAQLEDTPVDIIKAGYMSSIENIEALHSVLIDYPDIPFVLEPKVLNVPKLSPNYNAEMIDAIRSLLLPKARVAVTTHEQALTLSNYSDTIDACAAEILESGCQHVLINGSHNFKPTRCSQLFGKRGLIHSYDCQYENLSEILCTSTLGAAVACYQAHGLAIHDGVDLAQKYLWDSVFKSRQFGMGAPTPNRMHWAESLSKQ</sequence>
<dbReference type="EMBL" id="BAABWN010000002">
    <property type="protein sequence ID" value="GAA6166749.1"/>
    <property type="molecule type" value="Genomic_DNA"/>
</dbReference>
<proteinExistence type="predicted"/>
<dbReference type="Gene3D" id="3.40.1190.20">
    <property type="match status" value="1"/>
</dbReference>
<accession>A0ABQ0A526</accession>
<dbReference type="PANTHER" id="PTHR20858">
    <property type="entry name" value="PHOSPHOMETHYLPYRIMIDINE KINASE"/>
    <property type="match status" value="1"/>
</dbReference>
<keyword evidence="3" id="KW-1185">Reference proteome</keyword>
<keyword evidence="2" id="KW-0808">Transferase</keyword>
<dbReference type="Pfam" id="PF08543">
    <property type="entry name" value="Phos_pyr_kin"/>
    <property type="match status" value="1"/>
</dbReference>
<dbReference type="GO" id="GO:0016301">
    <property type="term" value="F:kinase activity"/>
    <property type="evidence" value="ECO:0007669"/>
    <property type="project" value="UniProtKB-KW"/>
</dbReference>
<name>A0ABQ0A526_9GAMM</name>
<protein>
    <submittedName>
        <fullName evidence="2">Hydroxymethylpyrimidine/phosphomethylpyrimidine kinase</fullName>
    </submittedName>
</protein>
<evidence type="ECO:0000259" key="1">
    <source>
        <dbReference type="Pfam" id="PF08543"/>
    </source>
</evidence>
<organism evidence="2 3">
    <name type="scientific">Sessilibacter corallicola</name>
    <dbReference type="NCBI Taxonomy" id="2904075"/>
    <lineage>
        <taxon>Bacteria</taxon>
        <taxon>Pseudomonadati</taxon>
        <taxon>Pseudomonadota</taxon>
        <taxon>Gammaproteobacteria</taxon>
        <taxon>Cellvibrionales</taxon>
        <taxon>Cellvibrionaceae</taxon>
        <taxon>Sessilibacter</taxon>
    </lineage>
</organism>
<dbReference type="PANTHER" id="PTHR20858:SF17">
    <property type="entry name" value="HYDROXYMETHYLPYRIMIDINE_PHOSPHOMETHYLPYRIMIDINE KINASE THI20-RELATED"/>
    <property type="match status" value="1"/>
</dbReference>